<feature type="region of interest" description="Disordered" evidence="1">
    <location>
        <begin position="1"/>
        <end position="38"/>
    </location>
</feature>
<sequence length="81" mass="7903">MAKMQSPSTVGAGASIGSSSVSPGRPPISGVPDRVLSSSDSPKEVVFCAADAPPSSVAASAGVGSAANAIRQESRSAKAFR</sequence>
<reference evidence="2 3" key="1">
    <citation type="submission" date="2022-06" db="EMBL/GenBank/DDBJ databases">
        <title>Isolation of gut microbiota from human fecal samples.</title>
        <authorList>
            <person name="Pamer E.G."/>
            <person name="Barat B."/>
            <person name="Waligurski E."/>
            <person name="Medina S."/>
            <person name="Paddock L."/>
            <person name="Mostad J."/>
        </authorList>
    </citation>
    <scope>NUCLEOTIDE SEQUENCE [LARGE SCALE GENOMIC DNA]</scope>
    <source>
        <strain evidence="2 3">DFI.9.73</strain>
    </source>
</reference>
<evidence type="ECO:0000313" key="2">
    <source>
        <dbReference type="EMBL" id="MCQ4839599.1"/>
    </source>
</evidence>
<proteinExistence type="predicted"/>
<dbReference type="Proteomes" id="UP001524473">
    <property type="component" value="Unassembled WGS sequence"/>
</dbReference>
<feature type="region of interest" description="Disordered" evidence="1">
    <location>
        <begin position="55"/>
        <end position="81"/>
    </location>
</feature>
<organism evidence="2 3">
    <name type="scientific">Neglectibacter timonensis</name>
    <dbReference type="NCBI Taxonomy" id="1776382"/>
    <lineage>
        <taxon>Bacteria</taxon>
        <taxon>Bacillati</taxon>
        <taxon>Bacillota</taxon>
        <taxon>Clostridia</taxon>
        <taxon>Eubacteriales</taxon>
        <taxon>Oscillospiraceae</taxon>
        <taxon>Neglectibacter</taxon>
    </lineage>
</organism>
<feature type="compositionally biased region" description="Basic and acidic residues" evidence="1">
    <location>
        <begin position="72"/>
        <end position="81"/>
    </location>
</feature>
<gene>
    <name evidence="2" type="ORF">NE695_06695</name>
</gene>
<dbReference type="EMBL" id="JANFZH010000012">
    <property type="protein sequence ID" value="MCQ4839599.1"/>
    <property type="molecule type" value="Genomic_DNA"/>
</dbReference>
<dbReference type="RefSeq" id="WP_256191721.1">
    <property type="nucleotide sequence ID" value="NZ_JANFZH010000012.1"/>
</dbReference>
<accession>A0ABT1RY78</accession>
<evidence type="ECO:0000256" key="1">
    <source>
        <dbReference type="SAM" id="MobiDB-lite"/>
    </source>
</evidence>
<feature type="non-terminal residue" evidence="2">
    <location>
        <position position="81"/>
    </location>
</feature>
<name>A0ABT1RY78_9FIRM</name>
<protein>
    <submittedName>
        <fullName evidence="2">Uncharacterized protein</fullName>
    </submittedName>
</protein>
<evidence type="ECO:0000313" key="3">
    <source>
        <dbReference type="Proteomes" id="UP001524473"/>
    </source>
</evidence>
<feature type="compositionally biased region" description="Low complexity" evidence="1">
    <location>
        <begin position="11"/>
        <end position="32"/>
    </location>
</feature>
<feature type="compositionally biased region" description="Low complexity" evidence="1">
    <location>
        <begin position="55"/>
        <end position="69"/>
    </location>
</feature>
<comment type="caution">
    <text evidence="2">The sequence shown here is derived from an EMBL/GenBank/DDBJ whole genome shotgun (WGS) entry which is preliminary data.</text>
</comment>
<keyword evidence="3" id="KW-1185">Reference proteome</keyword>